<feature type="domain" description="E2F/DP family winged-helix DNA-binding" evidence="7">
    <location>
        <begin position="5"/>
        <end position="70"/>
    </location>
</feature>
<dbReference type="InterPro" id="IPR015633">
    <property type="entry name" value="E2F"/>
</dbReference>
<keyword evidence="9" id="KW-1185">Reference proteome</keyword>
<comment type="similarity">
    <text evidence="1 5">Belongs to the E2F/DP family.</text>
</comment>
<dbReference type="VEuPathDB" id="TrichDB:TVAG_444560"/>
<reference evidence="8" key="2">
    <citation type="journal article" date="2007" name="Science">
        <title>Draft genome sequence of the sexually transmitted pathogen Trichomonas vaginalis.</title>
        <authorList>
            <person name="Carlton J.M."/>
            <person name="Hirt R.P."/>
            <person name="Silva J.C."/>
            <person name="Delcher A.L."/>
            <person name="Schatz M."/>
            <person name="Zhao Q."/>
            <person name="Wortman J.R."/>
            <person name="Bidwell S.L."/>
            <person name="Alsmark U.C.M."/>
            <person name="Besteiro S."/>
            <person name="Sicheritz-Ponten T."/>
            <person name="Noel C.J."/>
            <person name="Dacks J.B."/>
            <person name="Foster P.G."/>
            <person name="Simillion C."/>
            <person name="Van de Peer Y."/>
            <person name="Miranda-Saavedra D."/>
            <person name="Barton G.J."/>
            <person name="Westrop G.D."/>
            <person name="Mueller S."/>
            <person name="Dessi D."/>
            <person name="Fiori P.L."/>
            <person name="Ren Q."/>
            <person name="Paulsen I."/>
            <person name="Zhang H."/>
            <person name="Bastida-Corcuera F.D."/>
            <person name="Simoes-Barbosa A."/>
            <person name="Brown M.T."/>
            <person name="Hayes R.D."/>
            <person name="Mukherjee M."/>
            <person name="Okumura C.Y."/>
            <person name="Schneider R."/>
            <person name="Smith A.J."/>
            <person name="Vanacova S."/>
            <person name="Villalvazo M."/>
            <person name="Haas B.J."/>
            <person name="Pertea M."/>
            <person name="Feldblyum T.V."/>
            <person name="Utterback T.R."/>
            <person name="Shu C.L."/>
            <person name="Osoegawa K."/>
            <person name="de Jong P.J."/>
            <person name="Hrdy I."/>
            <person name="Horvathova L."/>
            <person name="Zubacova Z."/>
            <person name="Dolezal P."/>
            <person name="Malik S.B."/>
            <person name="Logsdon J.M. Jr."/>
            <person name="Henze K."/>
            <person name="Gupta A."/>
            <person name="Wang C.C."/>
            <person name="Dunne R.L."/>
            <person name="Upcroft J.A."/>
            <person name="Upcroft P."/>
            <person name="White O."/>
            <person name="Salzberg S.L."/>
            <person name="Tang P."/>
            <person name="Chiu C.-H."/>
            <person name="Lee Y.-S."/>
            <person name="Embley T.M."/>
            <person name="Coombs G.H."/>
            <person name="Mottram J.C."/>
            <person name="Tachezy J."/>
            <person name="Fraser-Liggett C.M."/>
            <person name="Johnson P.J."/>
        </authorList>
    </citation>
    <scope>NUCLEOTIDE SEQUENCE [LARGE SCALE GENOMIC DNA]</scope>
    <source>
        <strain evidence="8">G3</strain>
    </source>
</reference>
<keyword evidence="4 5" id="KW-0804">Transcription</keyword>
<dbReference type="PANTHER" id="PTHR12081">
    <property type="entry name" value="TRANSCRIPTION FACTOR E2F"/>
    <property type="match status" value="1"/>
</dbReference>
<keyword evidence="5" id="KW-0539">Nucleus</keyword>
<dbReference type="KEGG" id="tva:4771145"/>
<dbReference type="Gene3D" id="1.10.10.10">
    <property type="entry name" value="Winged helix-like DNA-binding domain superfamily/Winged helix DNA-binding domain"/>
    <property type="match status" value="1"/>
</dbReference>
<dbReference type="GO" id="GO:0000978">
    <property type="term" value="F:RNA polymerase II cis-regulatory region sequence-specific DNA binding"/>
    <property type="evidence" value="ECO:0000318"/>
    <property type="project" value="GO_Central"/>
</dbReference>
<keyword evidence="6" id="KW-1133">Transmembrane helix</keyword>
<sequence length="259" mass="30077">MNFTPRESNFSATVKKIISQCKASPQEYIKVNTIAENENCEKRRLYDLFNVLCSLGLCTKTVNKMYCWSGEDNMLKTINEEYERVESLAINNDFWTIFKMPESPPIGQLALTTVIIYLFFGTNEMALKQVCLVMAQKRSKMSCLLRRLYLAAFFLEQVGVIAHSFQIGSYTLLLDYKYIISSSFSNMKERLVFPFNSIASQLHRIDDNYLHEIKYIRNQLLIQKMKATHVSILPNNGHDNDQDQIEYEPPSPVKMVEIY</sequence>
<dbReference type="RefSeq" id="XP_001325395.1">
    <property type="nucleotide sequence ID" value="XM_001325360.1"/>
</dbReference>
<feature type="transmembrane region" description="Helical" evidence="6">
    <location>
        <begin position="148"/>
        <end position="173"/>
    </location>
</feature>
<evidence type="ECO:0000256" key="6">
    <source>
        <dbReference type="SAM" id="Phobius"/>
    </source>
</evidence>
<comment type="subcellular location">
    <subcellularLocation>
        <location evidence="5">Nucleus</location>
    </subcellularLocation>
</comment>
<evidence type="ECO:0000313" key="9">
    <source>
        <dbReference type="Proteomes" id="UP000001542"/>
    </source>
</evidence>
<keyword evidence="2 5" id="KW-0805">Transcription regulation</keyword>
<gene>
    <name evidence="8" type="ORF">TVAG_444560</name>
</gene>
<dbReference type="VEuPathDB" id="TrichDB:TVAGG3_0306340"/>
<dbReference type="FunFam" id="1.10.10.10:FF:000517">
    <property type="entry name" value="Uncharacterized protein"/>
    <property type="match status" value="1"/>
</dbReference>
<dbReference type="InterPro" id="IPR036388">
    <property type="entry name" value="WH-like_DNA-bd_sf"/>
</dbReference>
<organism evidence="8 9">
    <name type="scientific">Trichomonas vaginalis (strain ATCC PRA-98 / G3)</name>
    <dbReference type="NCBI Taxonomy" id="412133"/>
    <lineage>
        <taxon>Eukaryota</taxon>
        <taxon>Metamonada</taxon>
        <taxon>Parabasalia</taxon>
        <taxon>Trichomonadida</taxon>
        <taxon>Trichomonadidae</taxon>
        <taxon>Trichomonas</taxon>
    </lineage>
</organism>
<dbReference type="SMR" id="A2E2J7"/>
<keyword evidence="6" id="KW-0812">Transmembrane</keyword>
<dbReference type="EMBL" id="DS113290">
    <property type="protein sequence ID" value="EAY13172.1"/>
    <property type="molecule type" value="Genomic_DNA"/>
</dbReference>
<dbReference type="SMART" id="SM01372">
    <property type="entry name" value="E2F_TDP"/>
    <property type="match status" value="1"/>
</dbReference>
<dbReference type="OrthoDB" id="340676at2759"/>
<dbReference type="GO" id="GO:0000981">
    <property type="term" value="F:DNA-binding transcription factor activity, RNA polymerase II-specific"/>
    <property type="evidence" value="ECO:0000318"/>
    <property type="project" value="GO_Central"/>
</dbReference>
<feature type="transmembrane region" description="Helical" evidence="6">
    <location>
        <begin position="106"/>
        <end position="127"/>
    </location>
</feature>
<keyword evidence="6" id="KW-0472">Membrane</keyword>
<evidence type="ECO:0000256" key="3">
    <source>
        <dbReference type="ARBA" id="ARBA00023125"/>
    </source>
</evidence>
<reference evidence="8" key="1">
    <citation type="submission" date="2006-10" db="EMBL/GenBank/DDBJ databases">
        <authorList>
            <person name="Amadeo P."/>
            <person name="Zhao Q."/>
            <person name="Wortman J."/>
            <person name="Fraser-Liggett C."/>
            <person name="Carlton J."/>
        </authorList>
    </citation>
    <scope>NUCLEOTIDE SEQUENCE</scope>
    <source>
        <strain evidence="8">G3</strain>
    </source>
</reference>
<dbReference type="GO" id="GO:0006357">
    <property type="term" value="P:regulation of transcription by RNA polymerase II"/>
    <property type="evidence" value="ECO:0000318"/>
    <property type="project" value="GO_Central"/>
</dbReference>
<evidence type="ECO:0000256" key="4">
    <source>
        <dbReference type="ARBA" id="ARBA00023163"/>
    </source>
</evidence>
<dbReference type="InterPro" id="IPR036390">
    <property type="entry name" value="WH_DNA-bd_sf"/>
</dbReference>
<protein>
    <recommendedName>
        <fullName evidence="7">E2F/DP family winged-helix DNA-binding domain-containing protein</fullName>
    </recommendedName>
</protein>
<evidence type="ECO:0000256" key="2">
    <source>
        <dbReference type="ARBA" id="ARBA00023015"/>
    </source>
</evidence>
<dbReference type="GO" id="GO:0090575">
    <property type="term" value="C:RNA polymerase II transcription regulator complex"/>
    <property type="evidence" value="ECO:0000318"/>
    <property type="project" value="GO_Central"/>
</dbReference>
<evidence type="ECO:0000313" key="8">
    <source>
        <dbReference type="EMBL" id="EAY13172.1"/>
    </source>
</evidence>
<evidence type="ECO:0000256" key="5">
    <source>
        <dbReference type="RuleBase" id="RU003796"/>
    </source>
</evidence>
<evidence type="ECO:0000256" key="1">
    <source>
        <dbReference type="ARBA" id="ARBA00010940"/>
    </source>
</evidence>
<keyword evidence="3 5" id="KW-0238">DNA-binding</keyword>
<dbReference type="InterPro" id="IPR003316">
    <property type="entry name" value="E2F_WHTH_DNA-bd_dom"/>
</dbReference>
<evidence type="ECO:0000259" key="7">
    <source>
        <dbReference type="SMART" id="SM01372"/>
    </source>
</evidence>
<name>A2E2J7_TRIV3</name>
<dbReference type="InParanoid" id="A2E2J7"/>
<dbReference type="AlphaFoldDB" id="A2E2J7"/>
<accession>A2E2J7</accession>
<dbReference type="Proteomes" id="UP000001542">
    <property type="component" value="Unassembled WGS sequence"/>
</dbReference>
<dbReference type="Pfam" id="PF02319">
    <property type="entry name" value="WHD_E2F_TDP"/>
    <property type="match status" value="1"/>
</dbReference>
<proteinExistence type="inferred from homology"/>
<dbReference type="SUPFAM" id="SSF46785">
    <property type="entry name" value="Winged helix' DNA-binding domain"/>
    <property type="match status" value="1"/>
</dbReference>
<dbReference type="PANTHER" id="PTHR12081:SF18">
    <property type="entry name" value="TRANSCRIPTION FACTOR E2F2-RELATED"/>
    <property type="match status" value="1"/>
</dbReference>